<dbReference type="PANTHER" id="PTHR44688">
    <property type="entry name" value="DNA-BINDING TRANSCRIPTIONAL ACTIVATOR DEVR_DOSR"/>
    <property type="match status" value="1"/>
</dbReference>
<proteinExistence type="predicted"/>
<dbReference type="CDD" id="cd06170">
    <property type="entry name" value="LuxR_C_like"/>
    <property type="match status" value="1"/>
</dbReference>
<dbReference type="SMART" id="SM00421">
    <property type="entry name" value="HTH_LUXR"/>
    <property type="match status" value="1"/>
</dbReference>
<evidence type="ECO:0000256" key="2">
    <source>
        <dbReference type="ARBA" id="ARBA00023125"/>
    </source>
</evidence>
<dbReference type="PRINTS" id="PR00038">
    <property type="entry name" value="HTHLUXR"/>
</dbReference>
<reference evidence="5" key="1">
    <citation type="journal article" date="2014" name="Front. Microbiol.">
        <title>High frequency of phylogenetically diverse reductive dehalogenase-homologous genes in deep subseafloor sedimentary metagenomes.</title>
        <authorList>
            <person name="Kawai M."/>
            <person name="Futagami T."/>
            <person name="Toyoda A."/>
            <person name="Takaki Y."/>
            <person name="Nishi S."/>
            <person name="Hori S."/>
            <person name="Arai W."/>
            <person name="Tsubouchi T."/>
            <person name="Morono Y."/>
            <person name="Uchiyama I."/>
            <person name="Ito T."/>
            <person name="Fujiyama A."/>
            <person name="Inagaki F."/>
            <person name="Takami H."/>
        </authorList>
    </citation>
    <scope>NUCLEOTIDE SEQUENCE</scope>
    <source>
        <strain evidence="5">Expedition CK06-06</strain>
    </source>
</reference>
<dbReference type="PROSITE" id="PS50043">
    <property type="entry name" value="HTH_LUXR_2"/>
    <property type="match status" value="1"/>
</dbReference>
<dbReference type="EMBL" id="BARV01018396">
    <property type="protein sequence ID" value="GAI19552.1"/>
    <property type="molecule type" value="Genomic_DNA"/>
</dbReference>
<keyword evidence="3" id="KW-0804">Transcription</keyword>
<dbReference type="InterPro" id="IPR016032">
    <property type="entry name" value="Sig_transdc_resp-reg_C-effctor"/>
</dbReference>
<keyword evidence="1" id="KW-0805">Transcription regulation</keyword>
<evidence type="ECO:0000259" key="4">
    <source>
        <dbReference type="PROSITE" id="PS50043"/>
    </source>
</evidence>
<dbReference type="Pfam" id="PF00196">
    <property type="entry name" value="GerE"/>
    <property type="match status" value="1"/>
</dbReference>
<evidence type="ECO:0000256" key="3">
    <source>
        <dbReference type="ARBA" id="ARBA00023163"/>
    </source>
</evidence>
<protein>
    <recommendedName>
        <fullName evidence="4">HTH luxR-type domain-containing protein</fullName>
    </recommendedName>
</protein>
<dbReference type="InterPro" id="IPR036388">
    <property type="entry name" value="WH-like_DNA-bd_sf"/>
</dbReference>
<dbReference type="InterPro" id="IPR000792">
    <property type="entry name" value="Tscrpt_reg_LuxR_C"/>
</dbReference>
<evidence type="ECO:0000256" key="1">
    <source>
        <dbReference type="ARBA" id="ARBA00023015"/>
    </source>
</evidence>
<dbReference type="Gene3D" id="1.10.10.10">
    <property type="entry name" value="Winged helix-like DNA-binding domain superfamily/Winged helix DNA-binding domain"/>
    <property type="match status" value="1"/>
</dbReference>
<accession>X1LJK8</accession>
<dbReference type="PANTHER" id="PTHR44688:SF25">
    <property type="entry name" value="HTH LUXR-TYPE DOMAIN-CONTAINING PROTEIN"/>
    <property type="match status" value="1"/>
</dbReference>
<evidence type="ECO:0000313" key="5">
    <source>
        <dbReference type="EMBL" id="GAI19552.1"/>
    </source>
</evidence>
<comment type="caution">
    <text evidence="5">The sequence shown here is derived from an EMBL/GenBank/DDBJ whole genome shotgun (WGS) entry which is preliminary data.</text>
</comment>
<gene>
    <name evidence="5" type="ORF">S06H3_31122</name>
</gene>
<dbReference type="AlphaFoldDB" id="X1LJK8"/>
<organism evidence="5">
    <name type="scientific">marine sediment metagenome</name>
    <dbReference type="NCBI Taxonomy" id="412755"/>
    <lineage>
        <taxon>unclassified sequences</taxon>
        <taxon>metagenomes</taxon>
        <taxon>ecological metagenomes</taxon>
    </lineage>
</organism>
<name>X1LJK8_9ZZZZ</name>
<feature type="domain" description="HTH luxR-type" evidence="4">
    <location>
        <begin position="1"/>
        <end position="64"/>
    </location>
</feature>
<dbReference type="GO" id="GO:0003677">
    <property type="term" value="F:DNA binding"/>
    <property type="evidence" value="ECO:0007669"/>
    <property type="project" value="UniProtKB-KW"/>
</dbReference>
<sequence>MKEQIFTLREEQILELVKQGYNSKEVALKLHISFNTVKFHIHTIIARMRAKTLLQAVVRAINQGFITSEEIIS</sequence>
<dbReference type="SUPFAM" id="SSF46894">
    <property type="entry name" value="C-terminal effector domain of the bipartite response regulators"/>
    <property type="match status" value="1"/>
</dbReference>
<keyword evidence="2" id="KW-0238">DNA-binding</keyword>
<dbReference type="GO" id="GO:0006355">
    <property type="term" value="P:regulation of DNA-templated transcription"/>
    <property type="evidence" value="ECO:0007669"/>
    <property type="project" value="InterPro"/>
</dbReference>